<dbReference type="RefSeq" id="WP_425308968.1">
    <property type="nucleotide sequence ID" value="NZ_CP154795.1"/>
</dbReference>
<dbReference type="InterPro" id="IPR036812">
    <property type="entry name" value="NAD(P)_OxRdtase_dom_sf"/>
</dbReference>
<dbReference type="EMBL" id="CP154795">
    <property type="protein sequence ID" value="XAN07508.1"/>
    <property type="molecule type" value="Genomic_DNA"/>
</dbReference>
<dbReference type="GO" id="GO:0016491">
    <property type="term" value="F:oxidoreductase activity"/>
    <property type="evidence" value="ECO:0007669"/>
    <property type="project" value="UniProtKB-KW"/>
</dbReference>
<dbReference type="InterPro" id="IPR050791">
    <property type="entry name" value="Aldo-Keto_reductase"/>
</dbReference>
<gene>
    <name evidence="3" type="ORF">AADG42_09445</name>
</gene>
<dbReference type="SUPFAM" id="SSF51430">
    <property type="entry name" value="NAD(P)-linked oxidoreductase"/>
    <property type="match status" value="1"/>
</dbReference>
<proteinExistence type="predicted"/>
<dbReference type="Gene3D" id="3.20.20.100">
    <property type="entry name" value="NADP-dependent oxidoreductase domain"/>
    <property type="match status" value="1"/>
</dbReference>
<dbReference type="PROSITE" id="PS51257">
    <property type="entry name" value="PROKAR_LIPOPROTEIN"/>
    <property type="match status" value="1"/>
</dbReference>
<sequence>MTTLPQRQIRSLTVGALGLGCMGMSNVYGRPDPVEAEATIHRALDLGVTLLDTADFYGAGHNERFVGNVIQSRRDEVTLATKFGILAVPRIGLPRGISARPERVRRCVDASLRRLGTDVIDLYYLHRLDPKVPVEDTVGAMADLVRAGKVRELGLSEVSGPTLRRAYAVHPIAALQSEWSLFSRDLETDALPVARELGVTLVPYSPLGRGMLTGTPASTTDLALFDYRRFLPRWRKQNRDQNLAMIARLRELADGLGIAPGQLALAWVLAQGDDVVPIPGTKRRQWLEQNVAAADVRIPADVMEELDHLHASGDRYGATLGKSVDR</sequence>
<evidence type="ECO:0000313" key="3">
    <source>
        <dbReference type="EMBL" id="XAN07508.1"/>
    </source>
</evidence>
<dbReference type="PANTHER" id="PTHR43625:SF40">
    <property type="entry name" value="ALDO-KETO REDUCTASE YAKC [NADP(+)]"/>
    <property type="match status" value="1"/>
</dbReference>
<evidence type="ECO:0000256" key="1">
    <source>
        <dbReference type="ARBA" id="ARBA00023002"/>
    </source>
</evidence>
<dbReference type="CDD" id="cd19076">
    <property type="entry name" value="AKR_AKR13A_13D"/>
    <property type="match status" value="1"/>
</dbReference>
<evidence type="ECO:0000259" key="2">
    <source>
        <dbReference type="Pfam" id="PF00248"/>
    </source>
</evidence>
<dbReference type="Pfam" id="PF00248">
    <property type="entry name" value="Aldo_ket_red"/>
    <property type="match status" value="1"/>
</dbReference>
<dbReference type="Proteomes" id="UP001442841">
    <property type="component" value="Chromosome"/>
</dbReference>
<dbReference type="InterPro" id="IPR023210">
    <property type="entry name" value="NADP_OxRdtase_dom"/>
</dbReference>
<organism evidence="3 4">
    <name type="scientific">Ammonicoccus fulvus</name>
    <dbReference type="NCBI Taxonomy" id="3138240"/>
    <lineage>
        <taxon>Bacteria</taxon>
        <taxon>Bacillati</taxon>
        <taxon>Actinomycetota</taxon>
        <taxon>Actinomycetes</taxon>
        <taxon>Propionibacteriales</taxon>
        <taxon>Propionibacteriaceae</taxon>
        <taxon>Ammonicoccus</taxon>
    </lineage>
</organism>
<accession>A0ABZ3FN93</accession>
<reference evidence="3 4" key="1">
    <citation type="submission" date="2024-04" db="EMBL/GenBank/DDBJ databases">
        <title>Isolation of an actinomycete strain from pig manure.</title>
        <authorList>
            <person name="Gong T."/>
            <person name="Yu Z."/>
            <person name="An M."/>
            <person name="Wei C."/>
            <person name="Yang W."/>
            <person name="Liu L."/>
        </authorList>
    </citation>
    <scope>NUCLEOTIDE SEQUENCE [LARGE SCALE GENOMIC DNA]</scope>
    <source>
        <strain evidence="3 4">ZF39</strain>
    </source>
</reference>
<dbReference type="PANTHER" id="PTHR43625">
    <property type="entry name" value="AFLATOXIN B1 ALDEHYDE REDUCTASE"/>
    <property type="match status" value="1"/>
</dbReference>
<keyword evidence="1 3" id="KW-0560">Oxidoreductase</keyword>
<name>A0ABZ3FN93_9ACTN</name>
<keyword evidence="4" id="KW-1185">Reference proteome</keyword>
<dbReference type="EC" id="1.1.1.-" evidence="3"/>
<evidence type="ECO:0000313" key="4">
    <source>
        <dbReference type="Proteomes" id="UP001442841"/>
    </source>
</evidence>
<protein>
    <submittedName>
        <fullName evidence="3">Aldo/keto reductase</fullName>
        <ecNumber evidence="3">1.1.1.-</ecNumber>
    </submittedName>
</protein>
<feature type="domain" description="NADP-dependent oxidoreductase" evidence="2">
    <location>
        <begin position="17"/>
        <end position="309"/>
    </location>
</feature>